<dbReference type="Gene3D" id="3.40.50.1170">
    <property type="entry name" value="L-asparaginase, N-terminal domain"/>
    <property type="match status" value="1"/>
</dbReference>
<dbReference type="PRINTS" id="PR00139">
    <property type="entry name" value="ASNGLNASE"/>
</dbReference>
<organism evidence="4 5">
    <name type="scientific">Pseudomonas mangrovi</name>
    <dbReference type="NCBI Taxonomy" id="2161748"/>
    <lineage>
        <taxon>Bacteria</taxon>
        <taxon>Pseudomonadati</taxon>
        <taxon>Pseudomonadota</taxon>
        <taxon>Gammaproteobacteria</taxon>
        <taxon>Pseudomonadales</taxon>
        <taxon>Pseudomonadaceae</taxon>
        <taxon>Pseudomonas</taxon>
    </lineage>
</organism>
<feature type="binding site" evidence="2">
    <location>
        <begin position="151"/>
        <end position="152"/>
    </location>
    <ligand>
        <name>substrate</name>
    </ligand>
</feature>
<feature type="active site" description="O-isoaspartyl threonine intermediate" evidence="1">
    <location>
        <position position="80"/>
    </location>
</feature>
<dbReference type="PROSITE" id="PS51732">
    <property type="entry name" value="ASN_GLN_ASE_3"/>
    <property type="match status" value="1"/>
</dbReference>
<feature type="domain" description="L-asparaginase N-terminal" evidence="3">
    <location>
        <begin position="71"/>
        <end position="223"/>
    </location>
</feature>
<dbReference type="GO" id="GO:0004067">
    <property type="term" value="F:asparaginase activity"/>
    <property type="evidence" value="ECO:0007669"/>
    <property type="project" value="UniProtKB-UniRule"/>
</dbReference>
<dbReference type="SUPFAM" id="SSF53774">
    <property type="entry name" value="Glutaminase/Asparaginase"/>
    <property type="match status" value="1"/>
</dbReference>
<dbReference type="InterPro" id="IPR006034">
    <property type="entry name" value="Asparaginase/glutaminase-like"/>
</dbReference>
<comment type="caution">
    <text evidence="4">The sequence shown here is derived from an EMBL/GenBank/DDBJ whole genome shotgun (WGS) entry which is preliminary data.</text>
</comment>
<gene>
    <name evidence="4" type="ORF">DBO85_05730</name>
</gene>
<dbReference type="AlphaFoldDB" id="A0A2T5PCA1"/>
<dbReference type="EMBL" id="QASN01000008">
    <property type="protein sequence ID" value="PTU75349.1"/>
    <property type="molecule type" value="Genomic_DNA"/>
</dbReference>
<dbReference type="InterPro" id="IPR036152">
    <property type="entry name" value="Asp/glu_Ase-like_sf"/>
</dbReference>
<dbReference type="Proteomes" id="UP000244064">
    <property type="component" value="Unassembled WGS sequence"/>
</dbReference>
<evidence type="ECO:0000259" key="3">
    <source>
        <dbReference type="Pfam" id="PF00710"/>
    </source>
</evidence>
<evidence type="ECO:0000256" key="1">
    <source>
        <dbReference type="PIRSR" id="PIRSR001220-1"/>
    </source>
</evidence>
<protein>
    <recommendedName>
        <fullName evidence="3">L-asparaginase N-terminal domain-containing protein</fullName>
    </recommendedName>
</protein>
<reference evidence="4 5" key="1">
    <citation type="submission" date="2018-04" db="EMBL/GenBank/DDBJ databases">
        <title>Pseudomonas sp. nov., isolated from mangrove soil.</title>
        <authorList>
            <person name="Chen C."/>
        </authorList>
    </citation>
    <scope>NUCLEOTIDE SEQUENCE [LARGE SCALE GENOMIC DNA]</scope>
    <source>
        <strain evidence="4 5">TC-11</strain>
    </source>
</reference>
<dbReference type="Pfam" id="PF00710">
    <property type="entry name" value="Asparaginase"/>
    <property type="match status" value="1"/>
</dbReference>
<dbReference type="PIRSF" id="PIRSF500176">
    <property type="entry name" value="L_ASNase"/>
    <property type="match status" value="1"/>
</dbReference>
<evidence type="ECO:0000313" key="4">
    <source>
        <dbReference type="EMBL" id="PTU75349.1"/>
    </source>
</evidence>
<keyword evidence="5" id="KW-1185">Reference proteome</keyword>
<dbReference type="InterPro" id="IPR037152">
    <property type="entry name" value="L-asparaginase_N_sf"/>
</dbReference>
<accession>A0A2T5PCA1</accession>
<evidence type="ECO:0000313" key="5">
    <source>
        <dbReference type="Proteomes" id="UP000244064"/>
    </source>
</evidence>
<name>A0A2T5PCA1_9PSED</name>
<dbReference type="OrthoDB" id="9788068at2"/>
<dbReference type="InterPro" id="IPR027474">
    <property type="entry name" value="L-asparaginase_N"/>
</dbReference>
<proteinExistence type="predicted"/>
<dbReference type="PIRSF" id="PIRSF001220">
    <property type="entry name" value="L-ASNase_gatD"/>
    <property type="match status" value="1"/>
</dbReference>
<feature type="binding site" evidence="2">
    <location>
        <position position="122"/>
    </location>
    <ligand>
        <name>substrate</name>
    </ligand>
</feature>
<evidence type="ECO:0000256" key="2">
    <source>
        <dbReference type="PIRSR" id="PIRSR001220-2"/>
    </source>
</evidence>
<sequence>MGGKTPLRIIADAAVEGAIGRTDQIDVPGFRLDRLHAHTAPGQRAPIQASRGGADKRAKLARPRTRSAALKIRIFTTGGTFDKIYHDALSEFSIGEPMVPALLDEAGVSFEYALDSLLRKDSLELTEEDRALIRAQVEACTEQLILITHGTDTMTETAEALRGIADKVIVLTGAMQPARMRQSDAPFNLGLAIGALQCLDAGVYLAMSGRIFPAGAVHKNRAAGRFEAD</sequence>